<keyword evidence="3" id="KW-1185">Reference proteome</keyword>
<dbReference type="Proteomes" id="UP000190648">
    <property type="component" value="Unassembled WGS sequence"/>
</dbReference>
<name>A0A1V4KTJ0_PATFA</name>
<dbReference type="EMBL" id="LSYS01001700">
    <property type="protein sequence ID" value="OPJ87719.1"/>
    <property type="molecule type" value="Genomic_DNA"/>
</dbReference>
<feature type="region of interest" description="Disordered" evidence="1">
    <location>
        <begin position="35"/>
        <end position="67"/>
    </location>
</feature>
<comment type="caution">
    <text evidence="2">The sequence shown here is derived from an EMBL/GenBank/DDBJ whole genome shotgun (WGS) entry which is preliminary data.</text>
</comment>
<dbReference type="AlphaFoldDB" id="A0A1V4KTJ0"/>
<feature type="compositionally biased region" description="Polar residues" evidence="1">
    <location>
        <begin position="37"/>
        <end position="47"/>
    </location>
</feature>
<dbReference type="EMBL" id="LSYS01001700">
    <property type="protein sequence ID" value="OPJ87720.1"/>
    <property type="molecule type" value="Genomic_DNA"/>
</dbReference>
<protein>
    <submittedName>
        <fullName evidence="2">Uncharacterized protein</fullName>
    </submittedName>
</protein>
<proteinExistence type="predicted"/>
<accession>A0A1V4KTJ0</accession>
<gene>
    <name evidence="2" type="ORF">AV530_001130</name>
</gene>
<sequence>MQRSGSKRYACPTAPLKGTQPHQFKVALSTYHYRDPSTGQTSVSQQEGGYGLLPKSSATNTGSMGKEQLRKTISLLQRRSRSHAICICTNPWMWKEQCGRERQEFSCR</sequence>
<organism evidence="2 3">
    <name type="scientific">Patagioenas fasciata monilis</name>
    <dbReference type="NCBI Taxonomy" id="372326"/>
    <lineage>
        <taxon>Eukaryota</taxon>
        <taxon>Metazoa</taxon>
        <taxon>Chordata</taxon>
        <taxon>Craniata</taxon>
        <taxon>Vertebrata</taxon>
        <taxon>Euteleostomi</taxon>
        <taxon>Archelosauria</taxon>
        <taxon>Archosauria</taxon>
        <taxon>Dinosauria</taxon>
        <taxon>Saurischia</taxon>
        <taxon>Theropoda</taxon>
        <taxon>Coelurosauria</taxon>
        <taxon>Aves</taxon>
        <taxon>Neognathae</taxon>
        <taxon>Neoaves</taxon>
        <taxon>Columbimorphae</taxon>
        <taxon>Columbiformes</taxon>
        <taxon>Columbidae</taxon>
        <taxon>Patagioenas</taxon>
    </lineage>
</organism>
<evidence type="ECO:0000313" key="3">
    <source>
        <dbReference type="Proteomes" id="UP000190648"/>
    </source>
</evidence>
<evidence type="ECO:0000313" key="2">
    <source>
        <dbReference type="EMBL" id="OPJ87720.1"/>
    </source>
</evidence>
<evidence type="ECO:0000256" key="1">
    <source>
        <dbReference type="SAM" id="MobiDB-lite"/>
    </source>
</evidence>
<reference evidence="2 3" key="1">
    <citation type="submission" date="2016-02" db="EMBL/GenBank/DDBJ databases">
        <title>Band-tailed pigeon sequencing and assembly.</title>
        <authorList>
            <person name="Soares A.E."/>
            <person name="Novak B.J."/>
            <person name="Rice E.S."/>
            <person name="O'Connell B."/>
            <person name="Chang D."/>
            <person name="Weber S."/>
            <person name="Shapiro B."/>
        </authorList>
    </citation>
    <scope>NUCLEOTIDE SEQUENCE [LARGE SCALE GENOMIC DNA]</scope>
    <source>
        <strain evidence="2">BTP2013</strain>
        <tissue evidence="2">Blood</tissue>
    </source>
</reference>